<dbReference type="AlphaFoldDB" id="A0A0C3LTJ8"/>
<evidence type="ECO:0000313" key="2">
    <source>
        <dbReference type="Proteomes" id="UP000054248"/>
    </source>
</evidence>
<dbReference type="Proteomes" id="UP000054248">
    <property type="component" value="Unassembled WGS sequence"/>
</dbReference>
<accession>A0A0C3LTJ8</accession>
<reference evidence="1 2" key="1">
    <citation type="submission" date="2014-04" db="EMBL/GenBank/DDBJ databases">
        <authorList>
            <consortium name="DOE Joint Genome Institute"/>
            <person name="Kuo A."/>
            <person name="Girlanda M."/>
            <person name="Perotto S."/>
            <person name="Kohler A."/>
            <person name="Nagy L.G."/>
            <person name="Floudas D."/>
            <person name="Copeland A."/>
            <person name="Barry K.W."/>
            <person name="Cichocki N."/>
            <person name="Veneault-Fourrey C."/>
            <person name="LaButti K."/>
            <person name="Lindquist E.A."/>
            <person name="Lipzen A."/>
            <person name="Lundell T."/>
            <person name="Morin E."/>
            <person name="Murat C."/>
            <person name="Sun H."/>
            <person name="Tunlid A."/>
            <person name="Henrissat B."/>
            <person name="Grigoriev I.V."/>
            <person name="Hibbett D.S."/>
            <person name="Martin F."/>
            <person name="Nordberg H.P."/>
            <person name="Cantor M.N."/>
            <person name="Hua S.X."/>
        </authorList>
    </citation>
    <scope>NUCLEOTIDE SEQUENCE [LARGE SCALE GENOMIC DNA]</scope>
    <source>
        <strain evidence="1 2">MUT 4182</strain>
    </source>
</reference>
<name>A0A0C3LTJ8_9AGAM</name>
<dbReference type="OrthoDB" id="2343366at2759"/>
<dbReference type="EMBL" id="KN823056">
    <property type="protein sequence ID" value="KIO24707.1"/>
    <property type="molecule type" value="Genomic_DNA"/>
</dbReference>
<sequence length="66" mass="7253">EGREHESTTGTFAGPSFCTLAIFHPPPIEADISDPSQYVSSDGHHFECPDPTSLIPVFHVIFVLDR</sequence>
<protein>
    <submittedName>
        <fullName evidence="1">Uncharacterized protein</fullName>
    </submittedName>
</protein>
<proteinExistence type="predicted"/>
<dbReference type="HOGENOM" id="CLU_2711837_0_0_1"/>
<feature type="non-terminal residue" evidence="1">
    <location>
        <position position="1"/>
    </location>
</feature>
<organism evidence="1 2">
    <name type="scientific">Tulasnella calospora MUT 4182</name>
    <dbReference type="NCBI Taxonomy" id="1051891"/>
    <lineage>
        <taxon>Eukaryota</taxon>
        <taxon>Fungi</taxon>
        <taxon>Dikarya</taxon>
        <taxon>Basidiomycota</taxon>
        <taxon>Agaricomycotina</taxon>
        <taxon>Agaricomycetes</taxon>
        <taxon>Cantharellales</taxon>
        <taxon>Tulasnellaceae</taxon>
        <taxon>Tulasnella</taxon>
    </lineage>
</organism>
<gene>
    <name evidence="1" type="ORF">M407DRAFT_76664</name>
</gene>
<dbReference type="STRING" id="1051891.A0A0C3LTJ8"/>
<keyword evidence="2" id="KW-1185">Reference proteome</keyword>
<reference evidence="2" key="2">
    <citation type="submission" date="2015-01" db="EMBL/GenBank/DDBJ databases">
        <title>Evolutionary Origins and Diversification of the Mycorrhizal Mutualists.</title>
        <authorList>
            <consortium name="DOE Joint Genome Institute"/>
            <consortium name="Mycorrhizal Genomics Consortium"/>
            <person name="Kohler A."/>
            <person name="Kuo A."/>
            <person name="Nagy L.G."/>
            <person name="Floudas D."/>
            <person name="Copeland A."/>
            <person name="Barry K.W."/>
            <person name="Cichocki N."/>
            <person name="Veneault-Fourrey C."/>
            <person name="LaButti K."/>
            <person name="Lindquist E.A."/>
            <person name="Lipzen A."/>
            <person name="Lundell T."/>
            <person name="Morin E."/>
            <person name="Murat C."/>
            <person name="Riley R."/>
            <person name="Ohm R."/>
            <person name="Sun H."/>
            <person name="Tunlid A."/>
            <person name="Henrissat B."/>
            <person name="Grigoriev I.V."/>
            <person name="Hibbett D.S."/>
            <person name="Martin F."/>
        </authorList>
    </citation>
    <scope>NUCLEOTIDE SEQUENCE [LARGE SCALE GENOMIC DNA]</scope>
    <source>
        <strain evidence="2">MUT 4182</strain>
    </source>
</reference>
<evidence type="ECO:0000313" key="1">
    <source>
        <dbReference type="EMBL" id="KIO24707.1"/>
    </source>
</evidence>